<dbReference type="InterPro" id="IPR006674">
    <property type="entry name" value="HD_domain"/>
</dbReference>
<dbReference type="SUPFAM" id="SSF109604">
    <property type="entry name" value="HD-domain/PDEase-like"/>
    <property type="match status" value="1"/>
</dbReference>
<dbReference type="GO" id="GO:0016787">
    <property type="term" value="F:hydrolase activity"/>
    <property type="evidence" value="ECO:0007669"/>
    <property type="project" value="UniProtKB-KW"/>
</dbReference>
<dbReference type="STRING" id="1850517.A8708_04900"/>
<evidence type="ECO:0000313" key="2">
    <source>
        <dbReference type="EMBL" id="OAS14841.1"/>
    </source>
</evidence>
<dbReference type="PANTHER" id="PTHR35569:SF1">
    <property type="entry name" value="CYANAMIDE HYDRATASE DDI2-RELATED"/>
    <property type="match status" value="1"/>
</dbReference>
<dbReference type="OrthoDB" id="8478129at2"/>
<accession>A0A198A1E5</accession>
<dbReference type="AlphaFoldDB" id="A0A198A1E5"/>
<keyword evidence="3" id="KW-1185">Reference proteome</keyword>
<sequence length="212" mass="24220">MSTLIADIKIPDSKLAVEAAELLREHGDELLWNHSNRVFLFASIQGNMQQIKYDSELLYISSLFHDLGLTPAYRSPDKRFEVDGANAARDFLRSRGVPEDSIRLVWDAVALHTTIGIVEYKESEAALMNFGVGYDVVGKNFDLISEDTRQQIIQAFPRNQFKHNILHAFLEGFKHKPETTYGTINADICEVLLPGYKRPNFCNHVLHSRWEE</sequence>
<dbReference type="Gene3D" id="1.10.3210.10">
    <property type="entry name" value="Hypothetical protein af1432"/>
    <property type="match status" value="1"/>
</dbReference>
<comment type="caution">
    <text evidence="2">The sequence shown here is derived from an EMBL/GenBank/DDBJ whole genome shotgun (WGS) entry which is preliminary data.</text>
</comment>
<protein>
    <submittedName>
        <fullName evidence="2">Phosphohydrolase</fullName>
    </submittedName>
</protein>
<organism evidence="2 3">
    <name type="scientific">Paenibacillus oryzisoli</name>
    <dbReference type="NCBI Taxonomy" id="1850517"/>
    <lineage>
        <taxon>Bacteria</taxon>
        <taxon>Bacillati</taxon>
        <taxon>Bacillota</taxon>
        <taxon>Bacilli</taxon>
        <taxon>Bacillales</taxon>
        <taxon>Paenibacillaceae</taxon>
        <taxon>Paenibacillus</taxon>
    </lineage>
</organism>
<feature type="domain" description="HD" evidence="1">
    <location>
        <begin position="32"/>
        <end position="117"/>
    </location>
</feature>
<reference evidence="2 3" key="1">
    <citation type="submission" date="2016-05" db="EMBL/GenBank/DDBJ databases">
        <title>Paenibacillus sp. 1ZS3-15 nov., isolated from the rhizosphere soil.</title>
        <authorList>
            <person name="Zhang X.X."/>
            <person name="Zhang J."/>
        </authorList>
    </citation>
    <scope>NUCLEOTIDE SEQUENCE [LARGE SCALE GENOMIC DNA]</scope>
    <source>
        <strain evidence="2 3">1ZS3-15</strain>
    </source>
</reference>
<proteinExistence type="predicted"/>
<name>A0A198A1E5_9BACL</name>
<dbReference type="EMBL" id="LYPB01000087">
    <property type="protein sequence ID" value="OAS14841.1"/>
    <property type="molecule type" value="Genomic_DNA"/>
</dbReference>
<dbReference type="Proteomes" id="UP000078454">
    <property type="component" value="Unassembled WGS sequence"/>
</dbReference>
<gene>
    <name evidence="2" type="ORF">A8708_04900</name>
</gene>
<dbReference type="RefSeq" id="WP_068668952.1">
    <property type="nucleotide sequence ID" value="NZ_LYPB01000087.1"/>
</dbReference>
<dbReference type="PANTHER" id="PTHR35569">
    <property type="entry name" value="CYANAMIDE HYDRATASE DDI2-RELATED"/>
    <property type="match status" value="1"/>
</dbReference>
<evidence type="ECO:0000313" key="3">
    <source>
        <dbReference type="Proteomes" id="UP000078454"/>
    </source>
</evidence>
<evidence type="ECO:0000259" key="1">
    <source>
        <dbReference type="Pfam" id="PF01966"/>
    </source>
</evidence>
<keyword evidence="2" id="KW-0378">Hydrolase</keyword>
<dbReference type="Pfam" id="PF01966">
    <property type="entry name" value="HD"/>
    <property type="match status" value="1"/>
</dbReference>